<protein>
    <recommendedName>
        <fullName evidence="10">Cytochrome b-c1 complex subunit 2, mitochondrial</fullName>
    </recommendedName>
</protein>
<evidence type="ECO:0000256" key="4">
    <source>
        <dbReference type="ARBA" id="ARBA00022792"/>
    </source>
</evidence>
<evidence type="ECO:0000256" key="7">
    <source>
        <dbReference type="ARBA" id="ARBA00023128"/>
    </source>
</evidence>
<comment type="caution">
    <text evidence="12">The sequence shown here is derived from an EMBL/GenBank/DDBJ whole genome shotgun (WGS) entry which is preliminary data.</text>
</comment>
<dbReference type="SUPFAM" id="SSF63411">
    <property type="entry name" value="LuxS/MPP-like metallohydrolase"/>
    <property type="match status" value="2"/>
</dbReference>
<evidence type="ECO:0000259" key="11">
    <source>
        <dbReference type="Pfam" id="PF00675"/>
    </source>
</evidence>
<evidence type="ECO:0000256" key="5">
    <source>
        <dbReference type="ARBA" id="ARBA00022946"/>
    </source>
</evidence>
<dbReference type="AlphaFoldDB" id="A0A2G8RWJ9"/>
<keyword evidence="7" id="KW-0496">Mitochondrion</keyword>
<dbReference type="PANTHER" id="PTHR11851">
    <property type="entry name" value="METALLOPROTEASE"/>
    <property type="match status" value="1"/>
</dbReference>
<dbReference type="Proteomes" id="UP000230002">
    <property type="component" value="Unassembled WGS sequence"/>
</dbReference>
<evidence type="ECO:0000256" key="9">
    <source>
        <dbReference type="ARBA" id="ARBA00038146"/>
    </source>
</evidence>
<comment type="similarity">
    <text evidence="9">Belongs to the peptidase M16 family. UQCRC2/QCR2 subfamily.</text>
</comment>
<dbReference type="EMBL" id="AYKW01000045">
    <property type="protein sequence ID" value="PIL25698.1"/>
    <property type="molecule type" value="Genomic_DNA"/>
</dbReference>
<keyword evidence="2" id="KW-0813">Transport</keyword>
<evidence type="ECO:0000313" key="13">
    <source>
        <dbReference type="Proteomes" id="UP000230002"/>
    </source>
</evidence>
<keyword evidence="4" id="KW-0999">Mitochondrion inner membrane</keyword>
<dbReference type="PANTHER" id="PTHR11851:SF209">
    <property type="entry name" value="CYTOCHROME B-C1 COMPLEX SUBUNIT 2, MITOCHONDRIAL"/>
    <property type="match status" value="1"/>
</dbReference>
<evidence type="ECO:0000256" key="2">
    <source>
        <dbReference type="ARBA" id="ARBA00022448"/>
    </source>
</evidence>
<dbReference type="InterPro" id="IPR011249">
    <property type="entry name" value="Metalloenz_LuxS/M16"/>
</dbReference>
<evidence type="ECO:0000256" key="8">
    <source>
        <dbReference type="ARBA" id="ARBA00023136"/>
    </source>
</evidence>
<evidence type="ECO:0000256" key="6">
    <source>
        <dbReference type="ARBA" id="ARBA00022982"/>
    </source>
</evidence>
<keyword evidence="3" id="KW-0679">Respiratory chain</keyword>
<dbReference type="InterPro" id="IPR050361">
    <property type="entry name" value="MPP/UQCRC_Complex"/>
</dbReference>
<dbReference type="FunFam" id="3.30.830.10:FF:000021">
    <property type="entry name" value="Cytochrome b-c1 complex subunit 2"/>
    <property type="match status" value="1"/>
</dbReference>
<keyword evidence="5" id="KW-0809">Transit peptide</keyword>
<dbReference type="Gene3D" id="3.30.830.10">
    <property type="entry name" value="Metalloenzyme, LuxS/M16 peptidase-like"/>
    <property type="match status" value="2"/>
</dbReference>
<dbReference type="STRING" id="1077348.A0A2G8RWJ9"/>
<evidence type="ECO:0000313" key="12">
    <source>
        <dbReference type="EMBL" id="PIL25698.1"/>
    </source>
</evidence>
<reference evidence="12 13" key="1">
    <citation type="journal article" date="2015" name="Sci. Rep.">
        <title>Chromosome-level genome map provides insights into diverse defense mechanisms in the medicinal fungus Ganoderma sinense.</title>
        <authorList>
            <person name="Zhu Y."/>
            <person name="Xu J."/>
            <person name="Sun C."/>
            <person name="Zhou S."/>
            <person name="Xu H."/>
            <person name="Nelson D.R."/>
            <person name="Qian J."/>
            <person name="Song J."/>
            <person name="Luo H."/>
            <person name="Xiang L."/>
            <person name="Li Y."/>
            <person name="Xu Z."/>
            <person name="Ji A."/>
            <person name="Wang L."/>
            <person name="Lu S."/>
            <person name="Hayward A."/>
            <person name="Sun W."/>
            <person name="Li X."/>
            <person name="Schwartz D.C."/>
            <person name="Wang Y."/>
            <person name="Chen S."/>
        </authorList>
    </citation>
    <scope>NUCLEOTIDE SEQUENCE [LARGE SCALE GENOMIC DNA]</scope>
    <source>
        <strain evidence="12 13">ZZ0214-1</strain>
    </source>
</reference>
<dbReference type="GO" id="GO:0046872">
    <property type="term" value="F:metal ion binding"/>
    <property type="evidence" value="ECO:0007669"/>
    <property type="project" value="InterPro"/>
</dbReference>
<dbReference type="InterPro" id="IPR011765">
    <property type="entry name" value="Pept_M16_N"/>
</dbReference>
<keyword evidence="13" id="KW-1185">Reference proteome</keyword>
<sequence>MLAARASAARSASRIARSARRFATVVDSAGVKVAAADNGEPTTAVTFLVKAGSRYEPKPGVAHALKNYAFKSTDKRSALGTVREAELYGGVLSSSLSREHLAVTAEFLRGDEAFFVDVLSSFLTSTKFTRYELNELVGPTCEAESTAAASDPATRALEAAHALAFRSGLGNSIFAASGHHVSSEDVKAYAQSVFGQGNVAVVGTGIDATTLEKLLEKSLGSSFASASAPASAASTYFGGETRVDSHDGPQTVFIGFGTTGAPSTELAVLAAHLDPTPSVKWSQGTSPIAAKLPVGASVRSVLLSYSDASLFGLLVQGETSADVKVAGQAAVQALKAAGSLSGDDLKKAIAKAKFTAASSFDVREGLLAALGPKILSGTSASVAEAVSSFEKVDASAYSKAAASLLKTKPTYVAVGDVASLPYVDELGL</sequence>
<name>A0A2G8RWJ9_9APHY</name>
<comment type="subcellular location">
    <subcellularLocation>
        <location evidence="1">Mitochondrion inner membrane</location>
        <topology evidence="1">Peripheral membrane protein</topology>
        <orientation evidence="1">Matrix side</orientation>
    </subcellularLocation>
</comment>
<keyword evidence="8" id="KW-0472">Membrane</keyword>
<evidence type="ECO:0000256" key="10">
    <source>
        <dbReference type="ARBA" id="ARBA00040751"/>
    </source>
</evidence>
<dbReference type="FunFam" id="3.30.830.10:FF:000039">
    <property type="entry name" value="Ubiquinol-cytochrome c reductase core subunit 2"/>
    <property type="match status" value="1"/>
</dbReference>
<evidence type="ECO:0000256" key="1">
    <source>
        <dbReference type="ARBA" id="ARBA00004443"/>
    </source>
</evidence>
<gene>
    <name evidence="12" type="ORF">GSI_11448</name>
</gene>
<dbReference type="GO" id="GO:0005743">
    <property type="term" value="C:mitochondrial inner membrane"/>
    <property type="evidence" value="ECO:0007669"/>
    <property type="project" value="UniProtKB-SubCell"/>
</dbReference>
<accession>A0A2G8RWJ9</accession>
<proteinExistence type="inferred from homology"/>
<feature type="domain" description="Peptidase M16 N-terminal" evidence="11">
    <location>
        <begin position="33"/>
        <end position="175"/>
    </location>
</feature>
<evidence type="ECO:0000256" key="3">
    <source>
        <dbReference type="ARBA" id="ARBA00022660"/>
    </source>
</evidence>
<keyword evidence="6" id="KW-0249">Electron transport</keyword>
<organism evidence="12 13">
    <name type="scientific">Ganoderma sinense ZZ0214-1</name>
    <dbReference type="NCBI Taxonomy" id="1077348"/>
    <lineage>
        <taxon>Eukaryota</taxon>
        <taxon>Fungi</taxon>
        <taxon>Dikarya</taxon>
        <taxon>Basidiomycota</taxon>
        <taxon>Agaricomycotina</taxon>
        <taxon>Agaricomycetes</taxon>
        <taxon>Polyporales</taxon>
        <taxon>Polyporaceae</taxon>
        <taxon>Ganoderma</taxon>
    </lineage>
</organism>
<dbReference type="Pfam" id="PF00675">
    <property type="entry name" value="Peptidase_M16"/>
    <property type="match status" value="1"/>
</dbReference>
<dbReference type="OrthoDB" id="6369905at2759"/>